<evidence type="ECO:0000313" key="3">
    <source>
        <dbReference type="EMBL" id="BBM84954.1"/>
    </source>
</evidence>
<sequence length="341" mass="37852">MYMKQILISRHGNSSVLETIEKPLPKIEDNEVQIDVKAIGINFSDILIRKGLYPNTPELPCVVGYEVSGVVEHVGRNVDKKWVGQSVIALTPLSGYATKVVVAQQYVFPKPECLTFQEAASIPVVYLTAYQLLVVMGGLRKDESILIHNVGGGVGLAALNIALHIGAKTYGTSSPEKHTFLKKYGLHHAIDYRNFDWLQILNEKTHGKGVELVIDPIGGNHWKKSYRALCSTGRLGMFGISTVHGTSRIKRNLQAIKSIVRLPKFGPLSLMNSNKGVFGVNISILWNEIEKISTWMNTLLEGIHEGWLKPHVDCTFSFSKVAEAHDYIENRKNIGKVVLTI</sequence>
<dbReference type="Proteomes" id="UP000326354">
    <property type="component" value="Chromosome"/>
</dbReference>
<dbReference type="Pfam" id="PF08240">
    <property type="entry name" value="ADH_N"/>
    <property type="match status" value="1"/>
</dbReference>
<dbReference type="InterPro" id="IPR013154">
    <property type="entry name" value="ADH-like_N"/>
</dbReference>
<dbReference type="PANTHER" id="PTHR44054">
    <property type="entry name" value="SYNAPTIC VESICLE MEMBRANE PROTEIN VAT-1 HOMOLOG-LIKE"/>
    <property type="match status" value="1"/>
</dbReference>
<feature type="domain" description="Enoyl reductase (ER)" evidence="2">
    <location>
        <begin position="12"/>
        <end position="339"/>
    </location>
</feature>
<evidence type="ECO:0000313" key="4">
    <source>
        <dbReference type="Proteomes" id="UP000326354"/>
    </source>
</evidence>
<dbReference type="GO" id="GO:0016491">
    <property type="term" value="F:oxidoreductase activity"/>
    <property type="evidence" value="ECO:0007669"/>
    <property type="project" value="UniProtKB-KW"/>
</dbReference>
<dbReference type="Gene3D" id="3.90.180.10">
    <property type="entry name" value="Medium-chain alcohol dehydrogenases, catalytic domain"/>
    <property type="match status" value="1"/>
</dbReference>
<protein>
    <submittedName>
        <fullName evidence="3">Oxidoreductase FadB</fullName>
    </submittedName>
</protein>
<evidence type="ECO:0000259" key="2">
    <source>
        <dbReference type="SMART" id="SM00829"/>
    </source>
</evidence>
<dbReference type="InterPro" id="IPR036291">
    <property type="entry name" value="NAD(P)-bd_dom_sf"/>
</dbReference>
<evidence type="ECO:0000256" key="1">
    <source>
        <dbReference type="ARBA" id="ARBA00023002"/>
    </source>
</evidence>
<dbReference type="InterPro" id="IPR011032">
    <property type="entry name" value="GroES-like_sf"/>
</dbReference>
<dbReference type="EMBL" id="AP019860">
    <property type="protein sequence ID" value="BBM84954.1"/>
    <property type="molecule type" value="Genomic_DNA"/>
</dbReference>
<gene>
    <name evidence="3" type="ORF">UABAM_03315</name>
</gene>
<dbReference type="Pfam" id="PF13602">
    <property type="entry name" value="ADH_zinc_N_2"/>
    <property type="match status" value="1"/>
</dbReference>
<dbReference type="PANTHER" id="PTHR44054:SF1">
    <property type="entry name" value="SYNAPTIC VESICLE MEMBRANE PROTEIN VAT-1 HOMOLOG"/>
    <property type="match status" value="1"/>
</dbReference>
<dbReference type="KEGG" id="uam:UABAM_03315"/>
<dbReference type="InterPro" id="IPR052100">
    <property type="entry name" value="SV-ATPase_mito-regulator"/>
</dbReference>
<keyword evidence="4" id="KW-1185">Reference proteome</keyword>
<proteinExistence type="predicted"/>
<dbReference type="Gene3D" id="3.40.50.720">
    <property type="entry name" value="NAD(P)-binding Rossmann-like Domain"/>
    <property type="match status" value="1"/>
</dbReference>
<dbReference type="AlphaFoldDB" id="A0A5S9INH1"/>
<dbReference type="InterPro" id="IPR020843">
    <property type="entry name" value="ER"/>
</dbReference>
<keyword evidence="1" id="KW-0560">Oxidoreductase</keyword>
<organism evidence="3 4">
    <name type="scientific">Uabimicrobium amorphum</name>
    <dbReference type="NCBI Taxonomy" id="2596890"/>
    <lineage>
        <taxon>Bacteria</taxon>
        <taxon>Pseudomonadati</taxon>
        <taxon>Planctomycetota</taxon>
        <taxon>Candidatus Uabimicrobiia</taxon>
        <taxon>Candidatus Uabimicrobiales</taxon>
        <taxon>Candidatus Uabimicrobiaceae</taxon>
        <taxon>Candidatus Uabimicrobium</taxon>
    </lineage>
</organism>
<dbReference type="SUPFAM" id="SSF50129">
    <property type="entry name" value="GroES-like"/>
    <property type="match status" value="1"/>
</dbReference>
<reference evidence="3 4" key="1">
    <citation type="submission" date="2019-08" db="EMBL/GenBank/DDBJ databases">
        <title>Complete genome sequence of Candidatus Uab amorphum.</title>
        <authorList>
            <person name="Shiratori T."/>
            <person name="Suzuki S."/>
            <person name="Kakizawa Y."/>
            <person name="Ishida K."/>
        </authorList>
    </citation>
    <scope>NUCLEOTIDE SEQUENCE [LARGE SCALE GENOMIC DNA]</scope>
    <source>
        <strain evidence="3 4">SRT547</strain>
    </source>
</reference>
<accession>A0A5S9INH1</accession>
<dbReference type="SUPFAM" id="SSF51735">
    <property type="entry name" value="NAD(P)-binding Rossmann-fold domains"/>
    <property type="match status" value="1"/>
</dbReference>
<name>A0A5S9INH1_UABAM</name>
<dbReference type="SMART" id="SM00829">
    <property type="entry name" value="PKS_ER"/>
    <property type="match status" value="1"/>
</dbReference>